<evidence type="ECO:0000313" key="2">
    <source>
        <dbReference type="EMBL" id="GCE00910.1"/>
    </source>
</evidence>
<feature type="region of interest" description="Disordered" evidence="1">
    <location>
        <begin position="78"/>
        <end position="97"/>
    </location>
</feature>
<reference evidence="2 3" key="1">
    <citation type="submission" date="2018-12" db="EMBL/GenBank/DDBJ databases">
        <title>Draft genome sequence of Embleya hyalina NBRC 13850T.</title>
        <authorList>
            <person name="Komaki H."/>
            <person name="Hosoyama A."/>
            <person name="Kimura A."/>
            <person name="Ichikawa N."/>
            <person name="Tamura T."/>
        </authorList>
    </citation>
    <scope>NUCLEOTIDE SEQUENCE [LARGE SCALE GENOMIC DNA]</scope>
    <source>
        <strain evidence="2 3">NBRC 13850</strain>
    </source>
</reference>
<proteinExistence type="predicted"/>
<accession>A0A401Z211</accession>
<comment type="caution">
    <text evidence="2">The sequence shown here is derived from an EMBL/GenBank/DDBJ whole genome shotgun (WGS) entry which is preliminary data.</text>
</comment>
<dbReference type="Proteomes" id="UP000286931">
    <property type="component" value="Unassembled WGS sequence"/>
</dbReference>
<evidence type="ECO:0000313" key="3">
    <source>
        <dbReference type="Proteomes" id="UP000286931"/>
    </source>
</evidence>
<dbReference type="AlphaFoldDB" id="A0A401Z211"/>
<keyword evidence="3" id="KW-1185">Reference proteome</keyword>
<evidence type="ECO:0000256" key="1">
    <source>
        <dbReference type="SAM" id="MobiDB-lite"/>
    </source>
</evidence>
<name>A0A401Z211_9ACTN</name>
<gene>
    <name evidence="2" type="ORF">EHYA_08637</name>
</gene>
<protein>
    <submittedName>
        <fullName evidence="2">Uncharacterized protein</fullName>
    </submittedName>
</protein>
<organism evidence="2 3">
    <name type="scientific">Embleya hyalina</name>
    <dbReference type="NCBI Taxonomy" id="516124"/>
    <lineage>
        <taxon>Bacteria</taxon>
        <taxon>Bacillati</taxon>
        <taxon>Actinomycetota</taxon>
        <taxon>Actinomycetes</taxon>
        <taxon>Kitasatosporales</taxon>
        <taxon>Streptomycetaceae</taxon>
        <taxon>Embleya</taxon>
    </lineage>
</organism>
<sequence length="97" mass="10648">MPHEPARPYMSHVVDGKVVALPGTLAEIRAALPEEQREEFDREMYNTPLENLVARAIMGWATPQEDRDAAEAALERVRQGDLGGVRGADGEPGRPIT</sequence>
<dbReference type="RefSeq" id="WP_246127254.1">
    <property type="nucleotide sequence ID" value="NZ_BIFH01000043.1"/>
</dbReference>
<feature type="compositionally biased region" description="Basic and acidic residues" evidence="1">
    <location>
        <begin position="88"/>
        <end position="97"/>
    </location>
</feature>
<dbReference type="EMBL" id="BIFH01000043">
    <property type="protein sequence ID" value="GCE00910.1"/>
    <property type="molecule type" value="Genomic_DNA"/>
</dbReference>